<dbReference type="EMBL" id="FNQF01000007">
    <property type="protein sequence ID" value="SEA54928.1"/>
    <property type="molecule type" value="Genomic_DNA"/>
</dbReference>
<accession>A0A1H4C3J5</accession>
<dbReference type="STRING" id="908615.SAMN05421540_10729"/>
<dbReference type="AlphaFoldDB" id="A0A1H4C3J5"/>
<evidence type="ECO:0000313" key="2">
    <source>
        <dbReference type="Proteomes" id="UP000198820"/>
    </source>
</evidence>
<keyword evidence="2" id="KW-1185">Reference proteome</keyword>
<name>A0A1H4C3J5_9FLAO</name>
<reference evidence="1 2" key="1">
    <citation type="submission" date="2016-10" db="EMBL/GenBank/DDBJ databases">
        <authorList>
            <person name="de Groot N.N."/>
        </authorList>
    </citation>
    <scope>NUCLEOTIDE SEQUENCE [LARGE SCALE GENOMIC DNA]</scope>
    <source>
        <strain evidence="1 2">DSM 23581</strain>
    </source>
</reference>
<organism evidence="1 2">
    <name type="scientific">Psychroflexus halocasei</name>
    <dbReference type="NCBI Taxonomy" id="908615"/>
    <lineage>
        <taxon>Bacteria</taxon>
        <taxon>Pseudomonadati</taxon>
        <taxon>Bacteroidota</taxon>
        <taxon>Flavobacteriia</taxon>
        <taxon>Flavobacteriales</taxon>
        <taxon>Flavobacteriaceae</taxon>
        <taxon>Psychroflexus</taxon>
    </lineage>
</organism>
<proteinExistence type="predicted"/>
<protein>
    <recommendedName>
        <fullName evidence="3">Asparagine synthase</fullName>
    </recommendedName>
</protein>
<dbReference type="RefSeq" id="WP_093244397.1">
    <property type="nucleotide sequence ID" value="NZ_FNQF01000007.1"/>
</dbReference>
<sequence>MLKKYIISSFRVFFNNIGKLEIDLFTHNGKGSSLYVFENDSVVILLKSSYDVDLEFFENYLEDFYKYLKNTFFAIKYSKHENTLNIITDYFGLESVYYTRQSDGLVISPLIYHLNKYDVDISLLKEHLTLGYTSNQKSIFKGCEIFKKQRIYEINSDLTLRENKYLQSFKLENEEFSNSLIDSSKKSLIKDLKKTKNLNFGITAGKDSLALVSCALDSKLNIKTSNFGIKSSHDVKIGYEVSKSLSLDYQHFDYSDIGEFNFFSKLIAYYSSGLATSSYVDMLKYVYHMNTDDSFVIGEGGECVRIFYVDEDIFKKYITPKYITDAIFNEIDYKFLDQFNTNKESIIHLGINYYRNQRLTNNFSKRHSILTPFINKITPFLNLDFVRITYSLPLEVYRSEIFHNYLSDLNDTVSEKYNIDSKINDTQVWSKRLDTVRDSFLKVHEEFDYEQLGMNKEGVDFCLKIMDENKRTIYFILRLHTLILFINNFKTSEFKLLEKELTNLKFYKKK</sequence>
<gene>
    <name evidence="1" type="ORF">SAMN05421540_10729</name>
</gene>
<evidence type="ECO:0008006" key="3">
    <source>
        <dbReference type="Google" id="ProtNLM"/>
    </source>
</evidence>
<dbReference type="Proteomes" id="UP000198820">
    <property type="component" value="Unassembled WGS sequence"/>
</dbReference>
<evidence type="ECO:0000313" key="1">
    <source>
        <dbReference type="EMBL" id="SEA54928.1"/>
    </source>
</evidence>
<dbReference type="SUPFAM" id="SSF52402">
    <property type="entry name" value="Adenine nucleotide alpha hydrolases-like"/>
    <property type="match status" value="1"/>
</dbReference>